<protein>
    <submittedName>
        <fullName evidence="2">Uncharacterized protein</fullName>
    </submittedName>
</protein>
<sequence>MRAEIGARAFPRMSPALATSRRSPGAVCDEEPTTGDQLPSRPLRVRAYAIDGCHRQPRQSYQCRCIMPRRLPYQLWSALG</sequence>
<reference evidence="2 3" key="1">
    <citation type="submission" date="2017-02" db="EMBL/GenBank/DDBJ databases">
        <authorList>
            <person name="Peterson S.W."/>
        </authorList>
    </citation>
    <scope>NUCLEOTIDE SEQUENCE [LARGE SCALE GENOMIC DNA]</scope>
    <source>
        <strain evidence="2 3">B Mb 05.01</strain>
    </source>
</reference>
<keyword evidence="3" id="KW-1185">Reference proteome</keyword>
<dbReference type="Proteomes" id="UP000196320">
    <property type="component" value="Unassembled WGS sequence"/>
</dbReference>
<evidence type="ECO:0000256" key="1">
    <source>
        <dbReference type="SAM" id="MobiDB-lite"/>
    </source>
</evidence>
<organism evidence="2 3">
    <name type="scientific">Microbacterium esteraromaticum</name>
    <dbReference type="NCBI Taxonomy" id="57043"/>
    <lineage>
        <taxon>Bacteria</taxon>
        <taxon>Bacillati</taxon>
        <taxon>Actinomycetota</taxon>
        <taxon>Actinomycetes</taxon>
        <taxon>Micrococcales</taxon>
        <taxon>Microbacteriaceae</taxon>
        <taxon>Microbacterium</taxon>
    </lineage>
</organism>
<accession>A0A1R4JKA6</accession>
<feature type="region of interest" description="Disordered" evidence="1">
    <location>
        <begin position="14"/>
        <end position="39"/>
    </location>
</feature>
<gene>
    <name evidence="2" type="ORF">FM104_07920</name>
</gene>
<evidence type="ECO:0000313" key="3">
    <source>
        <dbReference type="Proteomes" id="UP000196320"/>
    </source>
</evidence>
<proteinExistence type="predicted"/>
<dbReference type="AlphaFoldDB" id="A0A1R4JKA6"/>
<dbReference type="EMBL" id="FUKO01000019">
    <property type="protein sequence ID" value="SJN32480.1"/>
    <property type="molecule type" value="Genomic_DNA"/>
</dbReference>
<name>A0A1R4JKA6_9MICO</name>
<evidence type="ECO:0000313" key="2">
    <source>
        <dbReference type="EMBL" id="SJN32480.1"/>
    </source>
</evidence>